<sequence length="349" mass="38948">MQPFKCSGIAQVHPLANNSYPPTNATYKMRETVILVLMVAAVYADTSYGRSSPSFQWTGATFAWPCPSTKSLYRNSNKYISKNIIATRAQISGDDVYMALPRYKAGNPATLVKTNLREGSCHATLTPFPCWSMQEEGNCQAFQSVVDLYIDNNDILWILDVGIVQTLENPVRRCPPKVVAISLKSKKVLKVITLDGLTSKVSRLQYLAVDYSIDGKCFVYVSDASTRAIIVFDVQASRGFRVVLPKAVVSGSSRKDVLYLALVRKSCGSCVLYFTYLGSKRMFAIRTEYLRKGFSQGRITDVGIKPNKIVVIGTDNGSAIFFRNEGQSEVYRWDTNTTFEQGNFKPVYR</sequence>
<evidence type="ECO:0000256" key="2">
    <source>
        <dbReference type="ARBA" id="ARBA00009127"/>
    </source>
</evidence>
<protein>
    <submittedName>
        <fullName evidence="5">Protein yellow</fullName>
    </submittedName>
</protein>
<dbReference type="Pfam" id="PF03022">
    <property type="entry name" value="MRJP"/>
    <property type="match status" value="1"/>
</dbReference>
<dbReference type="InterPro" id="IPR017996">
    <property type="entry name" value="MRJP/yellow-related"/>
</dbReference>
<keyword evidence="6" id="KW-1185">Reference proteome</keyword>
<dbReference type="GO" id="GO:0005576">
    <property type="term" value="C:extracellular region"/>
    <property type="evidence" value="ECO:0007669"/>
    <property type="project" value="UniProtKB-SubCell"/>
</dbReference>
<comment type="subcellular location">
    <subcellularLocation>
        <location evidence="1">Secreted</location>
    </subcellularLocation>
</comment>
<reference evidence="5" key="1">
    <citation type="submission" date="2022-07" db="EMBL/GenBank/DDBJ databases">
        <authorList>
            <person name="Trinca V."/>
            <person name="Uliana J.V.C."/>
            <person name="Torres T.T."/>
            <person name="Ward R.J."/>
            <person name="Monesi N."/>
        </authorList>
    </citation>
    <scope>NUCLEOTIDE SEQUENCE</scope>
    <source>
        <strain evidence="5">HSMRA1968</strain>
        <tissue evidence="5">Whole embryos</tissue>
    </source>
</reference>
<dbReference type="AlphaFoldDB" id="A0A9Q0N6K5"/>
<name>A0A9Q0N6K5_9DIPT</name>
<dbReference type="PANTHER" id="PTHR10009">
    <property type="entry name" value="PROTEIN YELLOW-RELATED"/>
    <property type="match status" value="1"/>
</dbReference>
<feature type="non-terminal residue" evidence="5">
    <location>
        <position position="1"/>
    </location>
</feature>
<evidence type="ECO:0000313" key="6">
    <source>
        <dbReference type="Proteomes" id="UP001151699"/>
    </source>
</evidence>
<proteinExistence type="inferred from homology"/>
<gene>
    <name evidence="5" type="primary">y_1</name>
    <name evidence="5" type="ORF">Bhyg_09403</name>
</gene>
<dbReference type="PANTHER" id="PTHR10009:SF8">
    <property type="entry name" value="IP19120P"/>
    <property type="match status" value="1"/>
</dbReference>
<accession>A0A9Q0N6K5</accession>
<evidence type="ECO:0000313" key="5">
    <source>
        <dbReference type="EMBL" id="KAJ6644434.1"/>
    </source>
</evidence>
<dbReference type="InterPro" id="IPR011042">
    <property type="entry name" value="6-blade_b-propeller_TolB-like"/>
</dbReference>
<evidence type="ECO:0000256" key="3">
    <source>
        <dbReference type="ARBA" id="ARBA00022525"/>
    </source>
</evidence>
<evidence type="ECO:0000256" key="1">
    <source>
        <dbReference type="ARBA" id="ARBA00004613"/>
    </source>
</evidence>
<organism evidence="5 6">
    <name type="scientific">Pseudolycoriella hygida</name>
    <dbReference type="NCBI Taxonomy" id="35572"/>
    <lineage>
        <taxon>Eukaryota</taxon>
        <taxon>Metazoa</taxon>
        <taxon>Ecdysozoa</taxon>
        <taxon>Arthropoda</taxon>
        <taxon>Hexapoda</taxon>
        <taxon>Insecta</taxon>
        <taxon>Pterygota</taxon>
        <taxon>Neoptera</taxon>
        <taxon>Endopterygota</taxon>
        <taxon>Diptera</taxon>
        <taxon>Nematocera</taxon>
        <taxon>Sciaroidea</taxon>
        <taxon>Sciaridae</taxon>
        <taxon>Pseudolycoriella</taxon>
    </lineage>
</organism>
<keyword evidence="3" id="KW-0964">Secreted</keyword>
<dbReference type="OrthoDB" id="6583604at2759"/>
<dbReference type="Gene3D" id="2.120.10.30">
    <property type="entry name" value="TolB, C-terminal domain"/>
    <property type="match status" value="1"/>
</dbReference>
<comment type="caution">
    <text evidence="5">The sequence shown here is derived from an EMBL/GenBank/DDBJ whole genome shotgun (WGS) entry which is preliminary data.</text>
</comment>
<comment type="similarity">
    <text evidence="2">Belongs to the major royal jelly protein family.</text>
</comment>
<dbReference type="EMBL" id="WJQU01000002">
    <property type="protein sequence ID" value="KAJ6644434.1"/>
    <property type="molecule type" value="Genomic_DNA"/>
</dbReference>
<keyword evidence="4" id="KW-0732">Signal</keyword>
<dbReference type="Proteomes" id="UP001151699">
    <property type="component" value="Chromosome B"/>
</dbReference>
<dbReference type="SUPFAM" id="SSF101898">
    <property type="entry name" value="NHL repeat"/>
    <property type="match status" value="1"/>
</dbReference>
<evidence type="ECO:0000256" key="4">
    <source>
        <dbReference type="ARBA" id="ARBA00022729"/>
    </source>
</evidence>